<evidence type="ECO:0000313" key="2">
    <source>
        <dbReference type="Proteomes" id="UP000693946"/>
    </source>
</evidence>
<dbReference type="EMBL" id="JAGKHQ010000017">
    <property type="protein sequence ID" value="KAG7488951.1"/>
    <property type="molecule type" value="Genomic_DNA"/>
</dbReference>
<proteinExistence type="predicted"/>
<protein>
    <submittedName>
        <fullName evidence="1">Uncharacterized protein</fullName>
    </submittedName>
</protein>
<dbReference type="Proteomes" id="UP000693946">
    <property type="component" value="Linkage Group LG5"/>
</dbReference>
<organism evidence="1 2">
    <name type="scientific">Solea senegalensis</name>
    <name type="common">Senegalese sole</name>
    <dbReference type="NCBI Taxonomy" id="28829"/>
    <lineage>
        <taxon>Eukaryota</taxon>
        <taxon>Metazoa</taxon>
        <taxon>Chordata</taxon>
        <taxon>Craniata</taxon>
        <taxon>Vertebrata</taxon>
        <taxon>Euteleostomi</taxon>
        <taxon>Actinopterygii</taxon>
        <taxon>Neopterygii</taxon>
        <taxon>Teleostei</taxon>
        <taxon>Neoteleostei</taxon>
        <taxon>Acanthomorphata</taxon>
        <taxon>Carangaria</taxon>
        <taxon>Pleuronectiformes</taxon>
        <taxon>Pleuronectoidei</taxon>
        <taxon>Soleidae</taxon>
        <taxon>Solea</taxon>
    </lineage>
</organism>
<reference evidence="1 2" key="1">
    <citation type="journal article" date="2021" name="Sci. Rep.">
        <title>Chromosome anchoring in Senegalese sole (Solea senegalensis) reveals sex-associated markers and genome rearrangements in flatfish.</title>
        <authorList>
            <person name="Guerrero-Cozar I."/>
            <person name="Gomez-Garrido J."/>
            <person name="Berbel C."/>
            <person name="Martinez-Blanch J.F."/>
            <person name="Alioto T."/>
            <person name="Claros M.G."/>
            <person name="Gagnaire P.A."/>
            <person name="Manchado M."/>
        </authorList>
    </citation>
    <scope>NUCLEOTIDE SEQUENCE [LARGE SCALE GENOMIC DNA]</scope>
    <source>
        <strain evidence="1">Sse05_10M</strain>
    </source>
</reference>
<comment type="caution">
    <text evidence="1">The sequence shown here is derived from an EMBL/GenBank/DDBJ whole genome shotgun (WGS) entry which is preliminary data.</text>
</comment>
<gene>
    <name evidence="1" type="ORF">JOB18_001640</name>
</gene>
<evidence type="ECO:0000313" key="1">
    <source>
        <dbReference type="EMBL" id="KAG7488951.1"/>
    </source>
</evidence>
<keyword evidence="2" id="KW-1185">Reference proteome</keyword>
<accession>A0AAV6QBM3</accession>
<sequence>MCARLLFYQTAAHTAPLSLSGHVPDSDAVVPPFTVGLLLLLLLLQQAPGSSLLIGGNTSSIWFW</sequence>
<name>A0AAV6QBM3_SOLSE</name>
<dbReference type="AlphaFoldDB" id="A0AAV6QBM3"/>